<dbReference type="SUPFAM" id="SSF55785">
    <property type="entry name" value="PYP-like sensor domain (PAS domain)"/>
    <property type="match status" value="1"/>
</dbReference>
<dbReference type="PROSITE" id="PS00622">
    <property type="entry name" value="HTH_LUXR_1"/>
    <property type="match status" value="1"/>
</dbReference>
<proteinExistence type="predicted"/>
<dbReference type="Pfam" id="PF08447">
    <property type="entry name" value="PAS_3"/>
    <property type="match status" value="1"/>
</dbReference>
<protein>
    <submittedName>
        <fullName evidence="5">LuxR C-terminal-related transcriptional regulator</fullName>
    </submittedName>
</protein>
<evidence type="ECO:0000256" key="1">
    <source>
        <dbReference type="ARBA" id="ARBA00023015"/>
    </source>
</evidence>
<dbReference type="PROSITE" id="PS50043">
    <property type="entry name" value="HTH_LUXR_2"/>
    <property type="match status" value="1"/>
</dbReference>
<dbReference type="SUPFAM" id="SSF46894">
    <property type="entry name" value="C-terminal effector domain of the bipartite response regulators"/>
    <property type="match status" value="1"/>
</dbReference>
<dbReference type="InterPro" id="IPR013655">
    <property type="entry name" value="PAS_fold_3"/>
</dbReference>
<dbReference type="PRINTS" id="PR00038">
    <property type="entry name" value="HTHLUXR"/>
</dbReference>
<evidence type="ECO:0000259" key="4">
    <source>
        <dbReference type="PROSITE" id="PS50043"/>
    </source>
</evidence>
<keyword evidence="2" id="KW-0238">DNA-binding</keyword>
<keyword evidence="1" id="KW-0805">Transcription regulation</keyword>
<evidence type="ECO:0000256" key="3">
    <source>
        <dbReference type="ARBA" id="ARBA00023163"/>
    </source>
</evidence>
<dbReference type="InterPro" id="IPR036388">
    <property type="entry name" value="WH-like_DNA-bd_sf"/>
</dbReference>
<dbReference type="InterPro" id="IPR000792">
    <property type="entry name" value="Tscrpt_reg_LuxR_C"/>
</dbReference>
<gene>
    <name evidence="5" type="ORF">AABB81_15495</name>
</gene>
<dbReference type="Pfam" id="PF00196">
    <property type="entry name" value="GerE"/>
    <property type="match status" value="1"/>
</dbReference>
<keyword evidence="6" id="KW-1185">Reference proteome</keyword>
<dbReference type="InterPro" id="IPR035965">
    <property type="entry name" value="PAS-like_dom_sf"/>
</dbReference>
<feature type="domain" description="HTH luxR-type" evidence="4">
    <location>
        <begin position="193"/>
        <end position="258"/>
    </location>
</feature>
<reference evidence="5 6" key="1">
    <citation type="submission" date="2024-04" db="EMBL/GenBank/DDBJ databases">
        <title>whole genome sequencing of Lutimonas vermicola strain IMCC1616.</title>
        <authorList>
            <person name="Bae S.S."/>
        </authorList>
    </citation>
    <scope>NUCLEOTIDE SEQUENCE [LARGE SCALE GENOMIC DNA]</scope>
    <source>
        <strain evidence="5 6">IMCC1616</strain>
    </source>
</reference>
<keyword evidence="3" id="KW-0804">Transcription</keyword>
<dbReference type="PANTHER" id="PTHR44688:SF16">
    <property type="entry name" value="DNA-BINDING TRANSCRIPTIONAL ACTIVATOR DEVR_DOSR"/>
    <property type="match status" value="1"/>
</dbReference>
<dbReference type="EMBL" id="JBCDNA010000003">
    <property type="protein sequence ID" value="MEL4457311.1"/>
    <property type="molecule type" value="Genomic_DNA"/>
</dbReference>
<comment type="caution">
    <text evidence="5">The sequence shown here is derived from an EMBL/GenBank/DDBJ whole genome shotgun (WGS) entry which is preliminary data.</text>
</comment>
<accession>A0ABU9L4E2</accession>
<dbReference type="Gene3D" id="1.10.10.10">
    <property type="entry name" value="Winged helix-like DNA-binding domain superfamily/Winged helix DNA-binding domain"/>
    <property type="match status" value="1"/>
</dbReference>
<organism evidence="5 6">
    <name type="scientific">Lutimonas vermicola</name>
    <dbReference type="NCBI Taxonomy" id="414288"/>
    <lineage>
        <taxon>Bacteria</taxon>
        <taxon>Pseudomonadati</taxon>
        <taxon>Bacteroidota</taxon>
        <taxon>Flavobacteriia</taxon>
        <taxon>Flavobacteriales</taxon>
        <taxon>Flavobacteriaceae</taxon>
        <taxon>Lutimonas</taxon>
    </lineage>
</organism>
<dbReference type="InterPro" id="IPR016032">
    <property type="entry name" value="Sig_transdc_resp-reg_C-effctor"/>
</dbReference>
<dbReference type="Gene3D" id="3.30.450.20">
    <property type="entry name" value="PAS domain"/>
    <property type="match status" value="1"/>
</dbReference>
<dbReference type="CDD" id="cd06170">
    <property type="entry name" value="LuxR_C_like"/>
    <property type="match status" value="1"/>
</dbReference>
<dbReference type="Proteomes" id="UP001474120">
    <property type="component" value="Unassembled WGS sequence"/>
</dbReference>
<dbReference type="RefSeq" id="WP_342161474.1">
    <property type="nucleotide sequence ID" value="NZ_JBCDNA010000003.1"/>
</dbReference>
<evidence type="ECO:0000313" key="5">
    <source>
        <dbReference type="EMBL" id="MEL4457311.1"/>
    </source>
</evidence>
<name>A0ABU9L4E2_9FLAO</name>
<dbReference type="SMART" id="SM00421">
    <property type="entry name" value="HTH_LUXR"/>
    <property type="match status" value="1"/>
</dbReference>
<dbReference type="PANTHER" id="PTHR44688">
    <property type="entry name" value="DNA-BINDING TRANSCRIPTIONAL ACTIVATOR DEVR_DOSR"/>
    <property type="match status" value="1"/>
</dbReference>
<sequence>MKGHFNRHRDALIDNIDTLEMEAFFEKVTGMLSGVPDQGQTEAALPGELHLLPGECHFITDYKAKRLLFKKGFDQLLGYKDAEVDFDFVFKGYHHEDAVMVSQVIKSVIASAVNSFTKDPDLQLSMTYRRKRKDGSYIHLLSQSSVYEQDDQGNLLKSFTRLTDISYLNIQTPVSWSVRSNNVDDEFIQGKISKAFENPFTKREIEVIREIQKGGSNKEIAEKLFVSHHTIATHRKNIFGKCNCQNIVDLLMFCRQLKII</sequence>
<evidence type="ECO:0000256" key="2">
    <source>
        <dbReference type="ARBA" id="ARBA00023125"/>
    </source>
</evidence>
<evidence type="ECO:0000313" key="6">
    <source>
        <dbReference type="Proteomes" id="UP001474120"/>
    </source>
</evidence>